<comment type="caution">
    <text evidence="2">The sequence shown here is derived from an EMBL/GenBank/DDBJ whole genome shotgun (WGS) entry which is preliminary data.</text>
</comment>
<accession>A0A081RJZ1</accession>
<proteinExistence type="predicted"/>
<feature type="region of interest" description="Disordered" evidence="1">
    <location>
        <begin position="301"/>
        <end position="325"/>
    </location>
</feature>
<dbReference type="EMBL" id="JFHR01000001">
    <property type="protein sequence ID" value="KEQ55514.1"/>
    <property type="molecule type" value="Genomic_DNA"/>
</dbReference>
<organism evidence="2 3">
    <name type="scientific">Sphingobium chlorophenolicum</name>
    <dbReference type="NCBI Taxonomy" id="46429"/>
    <lineage>
        <taxon>Bacteria</taxon>
        <taxon>Pseudomonadati</taxon>
        <taxon>Pseudomonadota</taxon>
        <taxon>Alphaproteobacteria</taxon>
        <taxon>Sphingomonadales</taxon>
        <taxon>Sphingomonadaceae</taxon>
        <taxon>Sphingobium</taxon>
    </lineage>
</organism>
<dbReference type="AlphaFoldDB" id="A0A081RJZ1"/>
<name>A0A081RJZ1_SPHCR</name>
<evidence type="ECO:0000256" key="1">
    <source>
        <dbReference type="SAM" id="MobiDB-lite"/>
    </source>
</evidence>
<reference evidence="2 3" key="1">
    <citation type="submission" date="2014-02" db="EMBL/GenBank/DDBJ databases">
        <title>Whole genome sequence of Sphingobium chlorophenolicum NBRC 16172.</title>
        <authorList>
            <person name="Gan H.M."/>
            <person name="Gan H.Y."/>
            <person name="Chew T.H."/>
            <person name="Savka M.A."/>
        </authorList>
    </citation>
    <scope>NUCLEOTIDE SEQUENCE [LARGE SCALE GENOMIC DNA]</scope>
    <source>
        <strain evidence="2 3">NBRC 16172</strain>
    </source>
</reference>
<sequence length="415" mass="45997">MTTPRSAPWTAQEIAILRAWYPAEGHGIAPRLPGRSVHALQVKANKLGLTTAHRSSAPKSRLQGEALDEAVRLREVENWSFSAIGKHFGVCEASASNAVTTALCVRRGYRPAERDQHGRLTVEGIERLRYALKKGLKGIDIQLRLGVSAACVSEQRRRYNRELLARGKALLPPPGGGQAYSGARLSPAKRKQVEQLFLQGLGTQKIAEHTGVSRTSCTRIRTRLFRRLRRRGEVLPGCDAAGVRHVHAESARFVTDEQKELLRAMLLDRMPVQRAARELVIGASTAYHLRDAFAAELAAEGQALPPPRRPGRVRRTPVRNPSWPPVSSQEMYAFRRLLGTMGFAEAKAHWQDTRREAARAAREAAAMRKLSFEEQLARVASGELGITSGFVRNHLEPRLPVHSSPRSRCETLIDA</sequence>
<dbReference type="RefSeq" id="WP_013846898.1">
    <property type="nucleotide sequence ID" value="NZ_JFHR01000001.1"/>
</dbReference>
<dbReference type="eggNOG" id="ENOG5032HR6">
    <property type="taxonomic scope" value="Bacteria"/>
</dbReference>
<gene>
    <name evidence="2" type="ORF">BV95_00153</name>
</gene>
<dbReference type="PATRIC" id="fig|46429.4.peg.153"/>
<protein>
    <submittedName>
        <fullName evidence="2">Uncharacterized protein</fullName>
    </submittedName>
</protein>
<dbReference type="Proteomes" id="UP000028411">
    <property type="component" value="Unassembled WGS sequence"/>
</dbReference>
<evidence type="ECO:0000313" key="2">
    <source>
        <dbReference type="EMBL" id="KEQ55514.1"/>
    </source>
</evidence>
<dbReference type="OrthoDB" id="7495572at2"/>
<evidence type="ECO:0000313" key="3">
    <source>
        <dbReference type="Proteomes" id="UP000028411"/>
    </source>
</evidence>